<dbReference type="EMBL" id="HE796989">
    <property type="protein sequence ID" value="CCM00552.1"/>
    <property type="molecule type" value="Genomic_DNA"/>
</dbReference>
<dbReference type="GeneID" id="24095463"/>
<keyword evidence="1" id="KW-0812">Transmembrane</keyword>
<feature type="transmembrane region" description="Helical" evidence="1">
    <location>
        <begin position="106"/>
        <end position="128"/>
    </location>
</feature>
<sequence>MSDPVAAKSTFLCMYMSSHPDTLVAYVKHFGSVREDVSSAQMTSIDTKGMTLSYQTTGKPSDKKQVYVEFDPPLTGYEEVKPRLITMKLDAEEALGMVRAPQVTEFRFPTFALVTVAAMTFLVYVTMSPSAPDPSGLFQIGYLVRTNVPSWAVTASWGMVVVMHGSEALYSLALCKKHRTPLVTGMLYTLGTALLGLPILSELRRQAQTARIESVMKGK</sequence>
<dbReference type="Gene3D" id="3.20.180.10">
    <property type="entry name" value="PNP-oxidase-like"/>
    <property type="match status" value="1"/>
</dbReference>
<accession>J4HV63</accession>
<gene>
    <name evidence="3" type="ORF">FIBRA_02586</name>
</gene>
<dbReference type="PANTHER" id="PTHR37783">
    <property type="entry name" value="MEMBRANE PROTEIN, PUTATIVE (AFU_ORTHOLOGUE AFUA_1G04315)-RELATED"/>
    <property type="match status" value="1"/>
</dbReference>
<feature type="domain" description="DUF2470" evidence="2">
    <location>
        <begin position="10"/>
        <end position="87"/>
    </location>
</feature>
<dbReference type="AlphaFoldDB" id="J4HV63"/>
<dbReference type="STRING" id="599839.J4HV63"/>
<dbReference type="OrthoDB" id="5553410at2759"/>
<evidence type="ECO:0000313" key="3">
    <source>
        <dbReference type="EMBL" id="CCM00552.1"/>
    </source>
</evidence>
<dbReference type="PANTHER" id="PTHR37783:SF1">
    <property type="entry name" value="MEMBRANE PROTEIN, PUTATIVE (AFU_ORTHOLOGUE AFUA_1G04315)-RELATED"/>
    <property type="match status" value="1"/>
</dbReference>
<proteinExistence type="predicted"/>
<feature type="transmembrane region" description="Helical" evidence="1">
    <location>
        <begin position="182"/>
        <end position="201"/>
    </location>
</feature>
<dbReference type="RefSeq" id="XP_012179835.1">
    <property type="nucleotide sequence ID" value="XM_012324445.1"/>
</dbReference>
<evidence type="ECO:0000256" key="1">
    <source>
        <dbReference type="SAM" id="Phobius"/>
    </source>
</evidence>
<dbReference type="InterPro" id="IPR019595">
    <property type="entry name" value="DUF2470"/>
</dbReference>
<evidence type="ECO:0000259" key="2">
    <source>
        <dbReference type="Pfam" id="PF10615"/>
    </source>
</evidence>
<protein>
    <recommendedName>
        <fullName evidence="2">DUF2470 domain-containing protein</fullName>
    </recommendedName>
</protein>
<dbReference type="Pfam" id="PF14934">
    <property type="entry name" value="TMEM254"/>
    <property type="match status" value="1"/>
</dbReference>
<name>J4HV63_9APHY</name>
<evidence type="ECO:0000313" key="4">
    <source>
        <dbReference type="Proteomes" id="UP000006352"/>
    </source>
</evidence>
<dbReference type="InterPro" id="IPR037119">
    <property type="entry name" value="Haem_oxidase_HugZ-like_sf"/>
</dbReference>
<reference evidence="3 4" key="1">
    <citation type="journal article" date="2012" name="Appl. Environ. Microbiol.">
        <title>Short-read sequencing for genomic analysis of the brown rot fungus Fibroporia radiculosa.</title>
        <authorList>
            <person name="Tang J.D."/>
            <person name="Perkins A.D."/>
            <person name="Sonstegard T.S."/>
            <person name="Schroeder S.G."/>
            <person name="Burgess S.C."/>
            <person name="Diehl S.V."/>
        </authorList>
    </citation>
    <scope>NUCLEOTIDE SEQUENCE [LARGE SCALE GENOMIC DNA]</scope>
    <source>
        <strain evidence="3 4">TFFH 294</strain>
    </source>
</reference>
<dbReference type="HOGENOM" id="CLU_104759_0_0_1"/>
<dbReference type="InParanoid" id="J4HV63"/>
<organism evidence="3 4">
    <name type="scientific">Fibroporia radiculosa</name>
    <dbReference type="NCBI Taxonomy" id="599839"/>
    <lineage>
        <taxon>Eukaryota</taxon>
        <taxon>Fungi</taxon>
        <taxon>Dikarya</taxon>
        <taxon>Basidiomycota</taxon>
        <taxon>Agaricomycotina</taxon>
        <taxon>Agaricomycetes</taxon>
        <taxon>Polyporales</taxon>
        <taxon>Fibroporiaceae</taxon>
        <taxon>Fibroporia</taxon>
    </lineage>
</organism>
<keyword evidence="1" id="KW-0472">Membrane</keyword>
<dbReference type="Proteomes" id="UP000006352">
    <property type="component" value="Unassembled WGS sequence"/>
</dbReference>
<keyword evidence="1" id="KW-1133">Transmembrane helix</keyword>
<keyword evidence="4" id="KW-1185">Reference proteome</keyword>
<dbReference type="InterPro" id="IPR028110">
    <property type="entry name" value="TMEM254"/>
</dbReference>
<dbReference type="Pfam" id="PF10615">
    <property type="entry name" value="DUF2470"/>
    <property type="match status" value="1"/>
</dbReference>